<dbReference type="Gene3D" id="3.40.50.300">
    <property type="entry name" value="P-loop containing nucleotide triphosphate hydrolases"/>
    <property type="match status" value="1"/>
</dbReference>
<sequence>MALCDITVQRGEVVGVFGPSGCGKSTLAKVLAGIQPLHRGTLSVPVRPQGQANPVQWVAQQPEFAFNPYLTLEQSLRESWRETDFSAMLADFHIHPAWLARRPSQLSGGQLQRLNVVRALIPSTQFLLCDEISAPLDLLTQQQLWQTLLRHCKARHIGVLVISHDRALLNQVCDRQVRCEP</sequence>
<accession>A0A0J1GJ33</accession>
<evidence type="ECO:0000259" key="4">
    <source>
        <dbReference type="PROSITE" id="PS50893"/>
    </source>
</evidence>
<dbReference type="PANTHER" id="PTHR43776:SF5">
    <property type="entry name" value="ATPASE COMPONENT OF ABC-TYPE TRANSPORT SYSTEM"/>
    <property type="match status" value="1"/>
</dbReference>
<keyword evidence="2" id="KW-0547">Nucleotide-binding</keyword>
<dbReference type="InterPro" id="IPR050319">
    <property type="entry name" value="ABC_transp_ATP-bind"/>
</dbReference>
<evidence type="ECO:0000256" key="1">
    <source>
        <dbReference type="ARBA" id="ARBA00022448"/>
    </source>
</evidence>
<dbReference type="InterPro" id="IPR003439">
    <property type="entry name" value="ABC_transporter-like_ATP-bd"/>
</dbReference>
<dbReference type="GO" id="GO:0055085">
    <property type="term" value="P:transmembrane transport"/>
    <property type="evidence" value="ECO:0007669"/>
    <property type="project" value="UniProtKB-ARBA"/>
</dbReference>
<dbReference type="InterPro" id="IPR027417">
    <property type="entry name" value="P-loop_NTPase"/>
</dbReference>
<dbReference type="InterPro" id="IPR003593">
    <property type="entry name" value="AAA+_ATPase"/>
</dbReference>
<gene>
    <name evidence="5" type="ORF">ABT58_16720</name>
</gene>
<reference evidence="5 6" key="1">
    <citation type="submission" date="2015-05" db="EMBL/GenBank/DDBJ databases">
        <title>Photobacterium galathea sp. nov.</title>
        <authorList>
            <person name="Machado H."/>
            <person name="Gram L."/>
        </authorList>
    </citation>
    <scope>NUCLEOTIDE SEQUENCE [LARGE SCALE GENOMIC DNA]</scope>
    <source>
        <strain evidence="5 6">DSM 25995</strain>
    </source>
</reference>
<dbReference type="EMBL" id="LDOV01000030">
    <property type="protein sequence ID" value="KLU99580.1"/>
    <property type="molecule type" value="Genomic_DNA"/>
</dbReference>
<proteinExistence type="predicted"/>
<dbReference type="SUPFAM" id="SSF52540">
    <property type="entry name" value="P-loop containing nucleoside triphosphate hydrolases"/>
    <property type="match status" value="1"/>
</dbReference>
<keyword evidence="1" id="KW-0813">Transport</keyword>
<dbReference type="PROSITE" id="PS50893">
    <property type="entry name" value="ABC_TRANSPORTER_2"/>
    <property type="match status" value="1"/>
</dbReference>
<dbReference type="InterPro" id="IPR017871">
    <property type="entry name" value="ABC_transporter-like_CS"/>
</dbReference>
<organism evidence="5 6">
    <name type="scientific">Photobacterium aphoticum</name>
    <dbReference type="NCBI Taxonomy" id="754436"/>
    <lineage>
        <taxon>Bacteria</taxon>
        <taxon>Pseudomonadati</taxon>
        <taxon>Pseudomonadota</taxon>
        <taxon>Gammaproteobacteria</taxon>
        <taxon>Vibrionales</taxon>
        <taxon>Vibrionaceae</taxon>
        <taxon>Photobacterium</taxon>
    </lineage>
</organism>
<keyword evidence="6" id="KW-1185">Reference proteome</keyword>
<dbReference type="GO" id="GO:0016887">
    <property type="term" value="F:ATP hydrolysis activity"/>
    <property type="evidence" value="ECO:0007669"/>
    <property type="project" value="InterPro"/>
</dbReference>
<comment type="caution">
    <text evidence="5">The sequence shown here is derived from an EMBL/GenBank/DDBJ whole genome shotgun (WGS) entry which is preliminary data.</text>
</comment>
<evidence type="ECO:0000256" key="3">
    <source>
        <dbReference type="ARBA" id="ARBA00022840"/>
    </source>
</evidence>
<dbReference type="PATRIC" id="fig|754436.4.peg.3542"/>
<dbReference type="PANTHER" id="PTHR43776">
    <property type="entry name" value="TRANSPORT ATP-BINDING PROTEIN"/>
    <property type="match status" value="1"/>
</dbReference>
<name>A0A0J1GJ33_9GAMM</name>
<keyword evidence="3" id="KW-0067">ATP-binding</keyword>
<dbReference type="GO" id="GO:0005524">
    <property type="term" value="F:ATP binding"/>
    <property type="evidence" value="ECO:0007669"/>
    <property type="project" value="UniProtKB-KW"/>
</dbReference>
<dbReference type="AlphaFoldDB" id="A0A0J1GJ33"/>
<dbReference type="SMART" id="SM00382">
    <property type="entry name" value="AAA"/>
    <property type="match status" value="1"/>
</dbReference>
<evidence type="ECO:0000256" key="2">
    <source>
        <dbReference type="ARBA" id="ARBA00022741"/>
    </source>
</evidence>
<dbReference type="PROSITE" id="PS00211">
    <property type="entry name" value="ABC_TRANSPORTER_1"/>
    <property type="match status" value="1"/>
</dbReference>
<evidence type="ECO:0000313" key="6">
    <source>
        <dbReference type="Proteomes" id="UP000036426"/>
    </source>
</evidence>
<dbReference type="Proteomes" id="UP000036426">
    <property type="component" value="Unassembled WGS sequence"/>
</dbReference>
<feature type="domain" description="ABC transporter" evidence="4">
    <location>
        <begin position="1"/>
        <end position="180"/>
    </location>
</feature>
<evidence type="ECO:0000313" key="5">
    <source>
        <dbReference type="EMBL" id="KLU99580.1"/>
    </source>
</evidence>
<dbReference type="Pfam" id="PF00005">
    <property type="entry name" value="ABC_tran"/>
    <property type="match status" value="1"/>
</dbReference>
<protein>
    <submittedName>
        <fullName evidence="5">Peptide ABC transporter</fullName>
    </submittedName>
</protein>